<evidence type="ECO:0000256" key="1">
    <source>
        <dbReference type="SAM" id="MobiDB-lite"/>
    </source>
</evidence>
<gene>
    <name evidence="4" type="ORF">SAMN02983003_3721</name>
</gene>
<dbReference type="Proteomes" id="UP000183447">
    <property type="component" value="Unassembled WGS sequence"/>
</dbReference>
<feature type="signal peptide" evidence="2">
    <location>
        <begin position="1"/>
        <end position="25"/>
    </location>
</feature>
<dbReference type="SUPFAM" id="SSF49695">
    <property type="entry name" value="gamma-Crystallin-like"/>
    <property type="match status" value="2"/>
</dbReference>
<proteinExistence type="predicted"/>
<feature type="chain" id="PRO_5012927697" evidence="2">
    <location>
        <begin position="26"/>
        <end position="465"/>
    </location>
</feature>
<evidence type="ECO:0000313" key="5">
    <source>
        <dbReference type="Proteomes" id="UP000183447"/>
    </source>
</evidence>
<evidence type="ECO:0000259" key="3">
    <source>
        <dbReference type="Pfam" id="PF08239"/>
    </source>
</evidence>
<dbReference type="EMBL" id="FPKU01000003">
    <property type="protein sequence ID" value="SFZ86539.1"/>
    <property type="molecule type" value="Genomic_DNA"/>
</dbReference>
<accession>A0A1K2I2T8</accession>
<dbReference type="InterPro" id="IPR003646">
    <property type="entry name" value="SH3-like_bac-type"/>
</dbReference>
<feature type="region of interest" description="Disordered" evidence="1">
    <location>
        <begin position="85"/>
        <end position="152"/>
    </location>
</feature>
<dbReference type="Gene3D" id="2.30.30.40">
    <property type="entry name" value="SH3 Domains"/>
    <property type="match status" value="1"/>
</dbReference>
<dbReference type="RefSeq" id="WP_072346165.1">
    <property type="nucleotide sequence ID" value="NZ_FPKU01000003.1"/>
</dbReference>
<organism evidence="4 5">
    <name type="scientific">Devosia enhydra</name>
    <dbReference type="NCBI Taxonomy" id="665118"/>
    <lineage>
        <taxon>Bacteria</taxon>
        <taxon>Pseudomonadati</taxon>
        <taxon>Pseudomonadota</taxon>
        <taxon>Alphaproteobacteria</taxon>
        <taxon>Hyphomicrobiales</taxon>
        <taxon>Devosiaceae</taxon>
        <taxon>Devosia</taxon>
    </lineage>
</organism>
<evidence type="ECO:0000313" key="4">
    <source>
        <dbReference type="EMBL" id="SFZ86539.1"/>
    </source>
</evidence>
<dbReference type="Pfam" id="PF03995">
    <property type="entry name" value="Inhibitor_I36"/>
    <property type="match status" value="1"/>
</dbReference>
<keyword evidence="5" id="KW-1185">Reference proteome</keyword>
<dbReference type="InterPro" id="IPR011024">
    <property type="entry name" value="G_crystallin-like"/>
</dbReference>
<dbReference type="AlphaFoldDB" id="A0A1K2I2T8"/>
<protein>
    <submittedName>
        <fullName evidence="4">SH3 domain-containing protein</fullName>
    </submittedName>
</protein>
<evidence type="ECO:0000256" key="2">
    <source>
        <dbReference type="SAM" id="SignalP"/>
    </source>
</evidence>
<reference evidence="4 5" key="1">
    <citation type="submission" date="2016-11" db="EMBL/GenBank/DDBJ databases">
        <authorList>
            <person name="Jaros S."/>
            <person name="Januszkiewicz K."/>
            <person name="Wedrychowicz H."/>
        </authorList>
    </citation>
    <scope>NUCLEOTIDE SEQUENCE [LARGE SCALE GENOMIC DNA]</scope>
    <source>
        <strain evidence="4 5">ATCC 23634</strain>
    </source>
</reference>
<keyword evidence="2" id="KW-0732">Signal</keyword>
<name>A0A1K2I2T8_9HYPH</name>
<dbReference type="Pfam" id="PF08239">
    <property type="entry name" value="SH3_3"/>
    <property type="match status" value="1"/>
</dbReference>
<dbReference type="Gene3D" id="2.60.20.10">
    <property type="entry name" value="Crystallins"/>
    <property type="match status" value="2"/>
</dbReference>
<feature type="compositionally biased region" description="Pro residues" evidence="1">
    <location>
        <begin position="127"/>
        <end position="147"/>
    </location>
</feature>
<feature type="compositionally biased region" description="Pro residues" evidence="1">
    <location>
        <begin position="87"/>
        <end position="98"/>
    </location>
</feature>
<sequence length="465" mass="47986">MTRNLLIRATLGGVALLALGGGALAVEAVATTNVNVRTGPGTTFSIVDRMIPGERVDIRECTAANWCFVDREGADGWVSSTYLTAPPAAPPAPPPGAPPASGEDCSFGFTLGPGGPNLSINCGTGTPPAPPGPPSPPSPPPGPPAPPSAGDEACFYTGTNYSGTERCFGEGTFNTLPPQINDRISSLRLYGDAQVELCVNPNLGGACRSFDADTPNLPPQINDRASSASVFVPEPPAPAEPPEACFYTGTNFSGAERCYPVGVRNALPPAINDQISSVRLFGGASARLCANTNLNGVCRVVSSDSPTLPPQIDDRASSLEVAVGLVPLPVPPIFPLPPITPVPPPAPPAPVTYSTGPIDLQQTFTVNLDNGQSGGPGVDLWYQAVNAGEKYLTPRNGALLAVGDRSNRGFAGCSAASFSGDRVPLWSIPVGSYVCARTDQGRISQFRVNGFTGTTMNLGYTTWAN</sequence>
<feature type="domain" description="SH3b" evidence="3">
    <location>
        <begin position="33"/>
        <end position="83"/>
    </location>
</feature>
<dbReference type="STRING" id="665118.SAMN02983003_3721"/>